<dbReference type="Proteomes" id="UP000186922">
    <property type="component" value="Unassembled WGS sequence"/>
</dbReference>
<protein>
    <submittedName>
        <fullName evidence="1">Uncharacterized protein</fullName>
    </submittedName>
</protein>
<sequence length="64" mass="7034">MAVNVVGTFGLTEGKEFITTGSSCNESIMKNADKEPPEKKLTKMVSAFGRHDELIPGTMYKRIV</sequence>
<keyword evidence="2" id="KW-1185">Reference proteome</keyword>
<evidence type="ECO:0000313" key="2">
    <source>
        <dbReference type="Proteomes" id="UP000186922"/>
    </source>
</evidence>
<comment type="caution">
    <text evidence="1">The sequence shown here is derived from an EMBL/GenBank/DDBJ whole genome shotgun (WGS) entry which is preliminary data.</text>
</comment>
<proteinExistence type="predicted"/>
<evidence type="ECO:0000313" key="1">
    <source>
        <dbReference type="EMBL" id="GAV06702.1"/>
    </source>
</evidence>
<accession>A0A1D1VZ90</accession>
<dbReference type="AlphaFoldDB" id="A0A1D1VZ90"/>
<organism evidence="1 2">
    <name type="scientific">Ramazzottius varieornatus</name>
    <name type="common">Water bear</name>
    <name type="synonym">Tardigrade</name>
    <dbReference type="NCBI Taxonomy" id="947166"/>
    <lineage>
        <taxon>Eukaryota</taxon>
        <taxon>Metazoa</taxon>
        <taxon>Ecdysozoa</taxon>
        <taxon>Tardigrada</taxon>
        <taxon>Eutardigrada</taxon>
        <taxon>Parachela</taxon>
        <taxon>Hypsibioidea</taxon>
        <taxon>Ramazzottiidae</taxon>
        <taxon>Ramazzottius</taxon>
    </lineage>
</organism>
<gene>
    <name evidence="1" type="primary">RvY_16647-1</name>
    <name evidence="1" type="synonym">RvY_16647.1</name>
    <name evidence="1" type="ORF">RvY_16647</name>
</gene>
<dbReference type="EMBL" id="BDGG01000014">
    <property type="protein sequence ID" value="GAV06702.1"/>
    <property type="molecule type" value="Genomic_DNA"/>
</dbReference>
<reference evidence="1 2" key="1">
    <citation type="journal article" date="2016" name="Nat. Commun.">
        <title>Extremotolerant tardigrade genome and improved radiotolerance of human cultured cells by tardigrade-unique protein.</title>
        <authorList>
            <person name="Hashimoto T."/>
            <person name="Horikawa D.D."/>
            <person name="Saito Y."/>
            <person name="Kuwahara H."/>
            <person name="Kozuka-Hata H."/>
            <person name="Shin-I T."/>
            <person name="Minakuchi Y."/>
            <person name="Ohishi K."/>
            <person name="Motoyama A."/>
            <person name="Aizu T."/>
            <person name="Enomoto A."/>
            <person name="Kondo K."/>
            <person name="Tanaka S."/>
            <person name="Hara Y."/>
            <person name="Koshikawa S."/>
            <person name="Sagara H."/>
            <person name="Miura T."/>
            <person name="Yokobori S."/>
            <person name="Miyagawa K."/>
            <person name="Suzuki Y."/>
            <person name="Kubo T."/>
            <person name="Oyama M."/>
            <person name="Kohara Y."/>
            <person name="Fujiyama A."/>
            <person name="Arakawa K."/>
            <person name="Katayama T."/>
            <person name="Toyoda A."/>
            <person name="Kunieda T."/>
        </authorList>
    </citation>
    <scope>NUCLEOTIDE SEQUENCE [LARGE SCALE GENOMIC DNA]</scope>
    <source>
        <strain evidence="1 2">YOKOZUNA-1</strain>
    </source>
</reference>
<name>A0A1D1VZ90_RAMVA</name>